<proteinExistence type="predicted"/>
<organism evidence="1 2">
    <name type="scientific">Desulfobacula phenolica</name>
    <dbReference type="NCBI Taxonomy" id="90732"/>
    <lineage>
        <taxon>Bacteria</taxon>
        <taxon>Pseudomonadati</taxon>
        <taxon>Thermodesulfobacteriota</taxon>
        <taxon>Desulfobacteria</taxon>
        <taxon>Desulfobacterales</taxon>
        <taxon>Desulfobacteraceae</taxon>
        <taxon>Desulfobacula</taxon>
    </lineage>
</organism>
<dbReference type="EMBL" id="FNLL01000005">
    <property type="protein sequence ID" value="SDU22223.1"/>
    <property type="molecule type" value="Genomic_DNA"/>
</dbReference>
<keyword evidence="2" id="KW-1185">Reference proteome</keyword>
<accession>A0A1H2GR91</accession>
<protein>
    <submittedName>
        <fullName evidence="1">Uncharacterized protein</fullName>
    </submittedName>
</protein>
<dbReference type="AlphaFoldDB" id="A0A1H2GR91"/>
<evidence type="ECO:0000313" key="1">
    <source>
        <dbReference type="EMBL" id="SDU22223.1"/>
    </source>
</evidence>
<gene>
    <name evidence="1" type="ORF">SAMN04487931_105350</name>
</gene>
<name>A0A1H2GR91_9BACT</name>
<sequence length="411" mass="47806">MKNTIPEKAKLLDKLRKNGFNVPDFIYVPADKFNSEDFTQLNSFLDNHRESYKVIARSAHPLESNYKGGTFDSLETYADIAGIKYARKRMIKIAETSKRLSIRRQQIFNHAPDININEMGVIVMPFINGSSVMAKMIVNHWEFGYCRDRDRKVQREPYITKVPHDRKLLQLSIDIQKNLGFSCEIEYIVSTDGEIHVVQAKDISNIETLEEKESERSIMLDGVRRMRKRKNYRERPVYIMDNKAFYINIISQCENLVQVNKGPKPDINDILAGIKAYEKELESFALRHQRFAVIGFSIQDTGELYQIANHYLDDLPDLQNTLSKALHNNIYKIDIFLSEADTLIAKDKFRLNLCSHDAYGIDSVRNPLWSAYWNIDRHDQVVKDFLRLGFKTGDTIAIDIDAEDRPMVYRH</sequence>
<dbReference type="RefSeq" id="WP_092233789.1">
    <property type="nucleotide sequence ID" value="NZ_FNLL01000005.1"/>
</dbReference>
<evidence type="ECO:0000313" key="2">
    <source>
        <dbReference type="Proteomes" id="UP000199608"/>
    </source>
</evidence>
<dbReference type="Proteomes" id="UP000199608">
    <property type="component" value="Unassembled WGS sequence"/>
</dbReference>
<reference evidence="2" key="1">
    <citation type="submission" date="2016-10" db="EMBL/GenBank/DDBJ databases">
        <authorList>
            <person name="Varghese N."/>
            <person name="Submissions S."/>
        </authorList>
    </citation>
    <scope>NUCLEOTIDE SEQUENCE [LARGE SCALE GENOMIC DNA]</scope>
    <source>
        <strain evidence="2">DSM 3384</strain>
    </source>
</reference>